<dbReference type="PROSITE" id="PS00211">
    <property type="entry name" value="ABC_TRANSPORTER_1"/>
    <property type="match status" value="1"/>
</dbReference>
<dbReference type="SMART" id="SM00382">
    <property type="entry name" value="AAA"/>
    <property type="match status" value="1"/>
</dbReference>
<gene>
    <name evidence="6" type="ORF">HC757_16070</name>
</gene>
<dbReference type="GO" id="GO:0005524">
    <property type="term" value="F:ATP binding"/>
    <property type="evidence" value="ECO:0007669"/>
    <property type="project" value="UniProtKB-KW"/>
</dbReference>
<feature type="domain" description="ABC transporter" evidence="5">
    <location>
        <begin position="13"/>
        <end position="242"/>
    </location>
</feature>
<sequence>MESNSRREEELRLEIHGLHKEYGNNVVALDQACAVFKPGITGLVGSNGAGKSTLIKLLAQLERPSRGAITLGQQNATADPGVIRRTLGLLPQHFGVYEQLTPRQFLRYLAAVKRVENRKIEPEIDDLLARLNLTQVQDSQLKTFSGGMRQRVGIAQALLGTPDIVIFDEPTVGLDPLERVSFRKLLTDLAKSKIVILSSHIVSDIASLADQIMVLNKGHVSVFDTPERLLGAMANRVWSVPIAEQELASFERDFMVCDVDRHSLGLTLRVVADVQPTSAAKAVAPNLEDAYLCFSRADALEVH</sequence>
<comment type="similarity">
    <text evidence="1">Belongs to the ABC transporter superfamily.</text>
</comment>
<evidence type="ECO:0000256" key="4">
    <source>
        <dbReference type="ARBA" id="ARBA00022840"/>
    </source>
</evidence>
<keyword evidence="2" id="KW-0813">Transport</keyword>
<dbReference type="PANTHER" id="PTHR43335">
    <property type="entry name" value="ABC TRANSPORTER, ATP-BINDING PROTEIN"/>
    <property type="match status" value="1"/>
</dbReference>
<keyword evidence="3" id="KW-0547">Nucleotide-binding</keyword>
<evidence type="ECO:0000313" key="6">
    <source>
        <dbReference type="EMBL" id="NMH66673.1"/>
    </source>
</evidence>
<keyword evidence="4 6" id="KW-0067">ATP-binding</keyword>
<dbReference type="EMBL" id="JAAXYH010000014">
    <property type="protein sequence ID" value="NMH66673.1"/>
    <property type="molecule type" value="Genomic_DNA"/>
</dbReference>
<organism evidence="6 7">
    <name type="scientific">Shewanella salipaludis</name>
    <dbReference type="NCBI Taxonomy" id="2723052"/>
    <lineage>
        <taxon>Bacteria</taxon>
        <taxon>Pseudomonadati</taxon>
        <taxon>Pseudomonadota</taxon>
        <taxon>Gammaproteobacteria</taxon>
        <taxon>Alteromonadales</taxon>
        <taxon>Shewanellaceae</taxon>
        <taxon>Shewanella</taxon>
    </lineage>
</organism>
<dbReference type="InterPro" id="IPR017871">
    <property type="entry name" value="ABC_transporter-like_CS"/>
</dbReference>
<dbReference type="SUPFAM" id="SSF52540">
    <property type="entry name" value="P-loop containing nucleoside triphosphate hydrolases"/>
    <property type="match status" value="1"/>
</dbReference>
<dbReference type="InterPro" id="IPR003593">
    <property type="entry name" value="AAA+_ATPase"/>
</dbReference>
<dbReference type="PROSITE" id="PS50893">
    <property type="entry name" value="ABC_TRANSPORTER_2"/>
    <property type="match status" value="1"/>
</dbReference>
<dbReference type="RefSeq" id="WP_169565393.1">
    <property type="nucleotide sequence ID" value="NZ_JAAXYH010000014.1"/>
</dbReference>
<protein>
    <submittedName>
        <fullName evidence="6">ATP-binding cassette domain-containing protein</fullName>
    </submittedName>
</protein>
<dbReference type="GO" id="GO:0016887">
    <property type="term" value="F:ATP hydrolysis activity"/>
    <property type="evidence" value="ECO:0007669"/>
    <property type="project" value="InterPro"/>
</dbReference>
<comment type="caution">
    <text evidence="6">The sequence shown here is derived from an EMBL/GenBank/DDBJ whole genome shotgun (WGS) entry which is preliminary data.</text>
</comment>
<proteinExistence type="inferred from homology"/>
<dbReference type="Pfam" id="PF00005">
    <property type="entry name" value="ABC_tran"/>
    <property type="match status" value="1"/>
</dbReference>
<dbReference type="PANTHER" id="PTHR43335:SF2">
    <property type="entry name" value="ABC TRANSPORTER, ATP-BINDING PROTEIN"/>
    <property type="match status" value="1"/>
</dbReference>
<evidence type="ECO:0000256" key="3">
    <source>
        <dbReference type="ARBA" id="ARBA00022741"/>
    </source>
</evidence>
<dbReference type="Proteomes" id="UP000737113">
    <property type="component" value="Unassembled WGS sequence"/>
</dbReference>
<name>A0A972G0P2_9GAMM</name>
<dbReference type="InterPro" id="IPR027417">
    <property type="entry name" value="P-loop_NTPase"/>
</dbReference>
<evidence type="ECO:0000256" key="1">
    <source>
        <dbReference type="ARBA" id="ARBA00005417"/>
    </source>
</evidence>
<evidence type="ECO:0000259" key="5">
    <source>
        <dbReference type="PROSITE" id="PS50893"/>
    </source>
</evidence>
<evidence type="ECO:0000256" key="2">
    <source>
        <dbReference type="ARBA" id="ARBA00022448"/>
    </source>
</evidence>
<accession>A0A972G0P2</accession>
<dbReference type="Gene3D" id="3.40.50.300">
    <property type="entry name" value="P-loop containing nucleotide triphosphate hydrolases"/>
    <property type="match status" value="1"/>
</dbReference>
<dbReference type="AlphaFoldDB" id="A0A972G0P2"/>
<dbReference type="InterPro" id="IPR003439">
    <property type="entry name" value="ABC_transporter-like_ATP-bd"/>
</dbReference>
<evidence type="ECO:0000313" key="7">
    <source>
        <dbReference type="Proteomes" id="UP000737113"/>
    </source>
</evidence>
<keyword evidence="7" id="KW-1185">Reference proteome</keyword>
<reference evidence="6" key="1">
    <citation type="submission" date="2020-04" db="EMBL/GenBank/DDBJ databases">
        <title>Description of Shewanella salipaludis sp. nov., isolated from a salt marsh.</title>
        <authorList>
            <person name="Park S."/>
            <person name="Yoon J.-H."/>
        </authorList>
    </citation>
    <scope>NUCLEOTIDE SEQUENCE</scope>
    <source>
        <strain evidence="6">SHSM-M6</strain>
    </source>
</reference>